<feature type="domain" description="Cell wall hydrolase SleB" evidence="2">
    <location>
        <begin position="76"/>
        <end position="172"/>
    </location>
</feature>
<accession>A0A1I2WMY5</accession>
<dbReference type="Pfam" id="PF07486">
    <property type="entry name" value="Hydrolase_2"/>
    <property type="match status" value="1"/>
</dbReference>
<evidence type="ECO:0000313" key="3">
    <source>
        <dbReference type="EMBL" id="SFH00931.1"/>
    </source>
</evidence>
<dbReference type="EMBL" id="FOPM01000023">
    <property type="protein sequence ID" value="SFH00931.1"/>
    <property type="molecule type" value="Genomic_DNA"/>
</dbReference>
<dbReference type="PROSITE" id="PS51257">
    <property type="entry name" value="PROKAR_LIPOPROTEIN"/>
    <property type="match status" value="1"/>
</dbReference>
<evidence type="ECO:0000313" key="4">
    <source>
        <dbReference type="Proteomes" id="UP000199229"/>
    </source>
</evidence>
<keyword evidence="3" id="KW-0378">Hydrolase</keyword>
<dbReference type="AlphaFoldDB" id="A0A1I2WMY5"/>
<feature type="signal peptide" evidence="1">
    <location>
        <begin position="1"/>
        <end position="33"/>
    </location>
</feature>
<feature type="chain" id="PRO_5011773247" evidence="1">
    <location>
        <begin position="34"/>
        <end position="239"/>
    </location>
</feature>
<protein>
    <submittedName>
        <fullName evidence="3">Cell Wall Hydrolase</fullName>
    </submittedName>
</protein>
<dbReference type="InterPro" id="IPR042047">
    <property type="entry name" value="SleB_dom1"/>
</dbReference>
<dbReference type="InterPro" id="IPR011105">
    <property type="entry name" value="Cell_wall_hydrolase_SleB"/>
</dbReference>
<organism evidence="3 4">
    <name type="scientific">Methylobacterium gossipiicola</name>
    <dbReference type="NCBI Taxonomy" id="582675"/>
    <lineage>
        <taxon>Bacteria</taxon>
        <taxon>Pseudomonadati</taxon>
        <taxon>Pseudomonadota</taxon>
        <taxon>Alphaproteobacteria</taxon>
        <taxon>Hyphomicrobiales</taxon>
        <taxon>Methylobacteriaceae</taxon>
        <taxon>Methylobacterium</taxon>
    </lineage>
</organism>
<evidence type="ECO:0000259" key="2">
    <source>
        <dbReference type="Pfam" id="PF07486"/>
    </source>
</evidence>
<evidence type="ECO:0000256" key="1">
    <source>
        <dbReference type="SAM" id="SignalP"/>
    </source>
</evidence>
<dbReference type="RefSeq" id="WP_091974293.1">
    <property type="nucleotide sequence ID" value="NZ_FOPM01000023.1"/>
</dbReference>
<name>A0A1I2WMY5_9HYPH</name>
<dbReference type="STRING" id="582675.SAMN05192565_12348"/>
<keyword evidence="4" id="KW-1185">Reference proteome</keyword>
<dbReference type="GO" id="GO:0016787">
    <property type="term" value="F:hydrolase activity"/>
    <property type="evidence" value="ECO:0007669"/>
    <property type="project" value="UniProtKB-KW"/>
</dbReference>
<dbReference type="OrthoDB" id="8433080at2"/>
<dbReference type="Gene3D" id="1.10.10.2520">
    <property type="entry name" value="Cell wall hydrolase SleB, domain 1"/>
    <property type="match status" value="1"/>
</dbReference>
<proteinExistence type="predicted"/>
<reference evidence="4" key="1">
    <citation type="submission" date="2016-10" db="EMBL/GenBank/DDBJ databases">
        <authorList>
            <person name="Varghese N."/>
            <person name="Submissions S."/>
        </authorList>
    </citation>
    <scope>NUCLEOTIDE SEQUENCE [LARGE SCALE GENOMIC DNA]</scope>
    <source>
        <strain evidence="4">Gh-105</strain>
    </source>
</reference>
<sequence length="239" mass="25368">MRGSWARKRGAQKSWTKTAGSAFGLILTLPVLGACQSSTSAVQTTGSLAARPIAVTDEERDCLGRAMYFESNRSDRDGLLAVGTVVMNRVQAAPPGSSICSVVGQPRQFAPGVLTRAMAARDLPKVAEVADAILDGQRHPKVGRAMHFHTAGLRFPYNNMHYVAAAGGNVFYEKRKPGSHELMMPSQPTTAMAYAPAATPSPIQSRMAERDVPAAQTILNEPAKDICRTAGLAMTSQGG</sequence>
<dbReference type="Proteomes" id="UP000199229">
    <property type="component" value="Unassembled WGS sequence"/>
</dbReference>
<gene>
    <name evidence="3" type="ORF">SAMN05192565_12348</name>
</gene>
<keyword evidence="1" id="KW-0732">Signal</keyword>